<dbReference type="AlphaFoldDB" id="A0A5N5NY35"/>
<evidence type="ECO:0000313" key="2">
    <source>
        <dbReference type="Proteomes" id="UP000327468"/>
    </source>
</evidence>
<accession>A0A5N5NY35</accession>
<dbReference type="Proteomes" id="UP000327468">
    <property type="component" value="Chromosome 7"/>
</dbReference>
<protein>
    <submittedName>
        <fullName evidence="1">Uncharacterized protein</fullName>
    </submittedName>
</protein>
<evidence type="ECO:0000313" key="1">
    <source>
        <dbReference type="EMBL" id="KAB5571586.1"/>
    </source>
</evidence>
<dbReference type="EMBL" id="VFJC01000008">
    <property type="protein sequence ID" value="KAB5571586.1"/>
    <property type="molecule type" value="Genomic_DNA"/>
</dbReference>
<dbReference type="Pfam" id="PF11414">
    <property type="entry name" value="Suppressor_APC"/>
    <property type="match status" value="1"/>
</dbReference>
<organism evidence="1 2">
    <name type="scientific">Pangasianodon hypophthalmus</name>
    <name type="common">Striped catfish</name>
    <name type="synonym">Helicophagus hypophthalmus</name>
    <dbReference type="NCBI Taxonomy" id="310915"/>
    <lineage>
        <taxon>Eukaryota</taxon>
        <taxon>Metazoa</taxon>
        <taxon>Chordata</taxon>
        <taxon>Craniata</taxon>
        <taxon>Vertebrata</taxon>
        <taxon>Euteleostomi</taxon>
        <taxon>Actinopterygii</taxon>
        <taxon>Neopterygii</taxon>
        <taxon>Teleostei</taxon>
        <taxon>Ostariophysi</taxon>
        <taxon>Siluriformes</taxon>
        <taxon>Pangasiidae</taxon>
        <taxon>Pangasianodon</taxon>
    </lineage>
</organism>
<reference evidence="1 2" key="1">
    <citation type="submission" date="2019-06" db="EMBL/GenBank/DDBJ databases">
        <title>A chromosome-scale genome assembly of the striped catfish, Pangasianodon hypophthalmus.</title>
        <authorList>
            <person name="Wen M."/>
            <person name="Zahm M."/>
            <person name="Roques C."/>
            <person name="Cabau C."/>
            <person name="Klopp C."/>
            <person name="Donnadieu C."/>
            <person name="Jouanno E."/>
            <person name="Avarre J.-C."/>
            <person name="Campet M."/>
            <person name="Ha T.T.T."/>
            <person name="Dugue R."/>
            <person name="Lampietro C."/>
            <person name="Louis A."/>
            <person name="Herpin A."/>
            <person name="Echchiki A."/>
            <person name="Berthelot C."/>
            <person name="Parey E."/>
            <person name="Roest-Crollius H."/>
            <person name="Braasch I."/>
            <person name="Postlethwait J."/>
            <person name="Bobe J."/>
            <person name="Montfort J."/>
            <person name="Bouchez O."/>
            <person name="Begum T."/>
            <person name="Schartl M."/>
            <person name="Guiguen Y."/>
        </authorList>
    </citation>
    <scope>NUCLEOTIDE SEQUENCE [LARGE SCALE GENOMIC DNA]</scope>
    <source>
        <strain evidence="1 2">Indonesia</strain>
        <tissue evidence="1">Blood</tissue>
    </source>
</reference>
<gene>
    <name evidence="1" type="ORF">PHYPO_G00226730</name>
</gene>
<sequence length="85" mass="10055">MASYTVMIVPLRSNINSLDALRFFLWVKKLQELEREKDILWMSLQTLEQARHWIRSRLEGNAKSGKMEEVIGDIRTLKRTHLTGR</sequence>
<comment type="caution">
    <text evidence="1">The sequence shown here is derived from an EMBL/GenBank/DDBJ whole genome shotgun (WGS) entry which is preliminary data.</text>
</comment>
<name>A0A5N5NY35_PANHP</name>
<proteinExistence type="predicted"/>
<keyword evidence="2" id="KW-1185">Reference proteome</keyword>